<proteinExistence type="predicted"/>
<evidence type="ECO:0000313" key="2">
    <source>
        <dbReference type="EMBL" id="VVE50554.1"/>
    </source>
</evidence>
<sequence>MIDAASGFLRSLNEDDARRPGFTPDVNPAWRGVWQAAMERTQTQSWFHEPPQAGDESLMPTRSTPAEASELERASGRQDLAASIASDDTQALAELAMPVSSTATFLSAQGTRLESQVALRDTAYAAGVAAEPQVGVGYVEGADEPGPSQIGEGDVLPQANAQAVLREWFSSRPASVRWHVAWADGGVAVWLGVAASHADATGPLVRELHAALTDRGIPVRSVTVNGALVQVPQGGMQEEKFASDSAAIEARVTAVR</sequence>
<evidence type="ECO:0000313" key="3">
    <source>
        <dbReference type="Proteomes" id="UP000337189"/>
    </source>
</evidence>
<name>A0A5E4YNW3_9BURK</name>
<reference evidence="2 3" key="1">
    <citation type="submission" date="2019-08" db="EMBL/GenBank/DDBJ databases">
        <authorList>
            <person name="Peeters C."/>
        </authorList>
    </citation>
    <scope>NUCLEOTIDE SEQUENCE [LARGE SCALE GENOMIC DNA]</scope>
    <source>
        <strain evidence="2 3">LMG 31110</strain>
    </source>
</reference>
<dbReference type="Proteomes" id="UP000337189">
    <property type="component" value="Unassembled WGS sequence"/>
</dbReference>
<evidence type="ECO:0000256" key="1">
    <source>
        <dbReference type="SAM" id="MobiDB-lite"/>
    </source>
</evidence>
<accession>A0A5E4YNW3</accession>
<dbReference type="AlphaFoldDB" id="A0A5E4YNW3"/>
<gene>
    <name evidence="2" type="ORF">PCO31110_04720</name>
</gene>
<feature type="region of interest" description="Disordered" evidence="1">
    <location>
        <begin position="47"/>
        <end position="75"/>
    </location>
</feature>
<dbReference type="EMBL" id="CABPSJ010000008">
    <property type="protein sequence ID" value="VVE50554.1"/>
    <property type="molecule type" value="Genomic_DNA"/>
</dbReference>
<protein>
    <submittedName>
        <fullName evidence="2">Uncharacterized protein</fullName>
    </submittedName>
</protein>
<dbReference type="RefSeq" id="WP_150691554.1">
    <property type="nucleotide sequence ID" value="NZ_CABPSJ010000008.1"/>
</dbReference>
<dbReference type="OrthoDB" id="10005553at2"/>
<organism evidence="2 3">
    <name type="scientific">Pandoraea communis</name>
    <dbReference type="NCBI Taxonomy" id="2508297"/>
    <lineage>
        <taxon>Bacteria</taxon>
        <taxon>Pseudomonadati</taxon>
        <taxon>Pseudomonadota</taxon>
        <taxon>Betaproteobacteria</taxon>
        <taxon>Burkholderiales</taxon>
        <taxon>Burkholderiaceae</taxon>
        <taxon>Pandoraea</taxon>
    </lineage>
</organism>